<dbReference type="AlphaFoldDB" id="A0AAX1N6L8"/>
<name>A0AAX1N6L8_9BACT</name>
<dbReference type="InterPro" id="IPR050261">
    <property type="entry name" value="FrsA_esterase"/>
</dbReference>
<keyword evidence="1 4" id="KW-0378">Hydrolase</keyword>
<dbReference type="SUPFAM" id="SSF53474">
    <property type="entry name" value="alpha/beta-Hydrolases"/>
    <property type="match status" value="1"/>
</dbReference>
<dbReference type="KEGG" id="fya:KMW28_04875"/>
<dbReference type="Gene3D" id="3.40.50.1820">
    <property type="entry name" value="alpha/beta hydrolase"/>
    <property type="match status" value="1"/>
</dbReference>
<gene>
    <name evidence="4" type="ORF">KMW28_04875</name>
</gene>
<dbReference type="PANTHER" id="PTHR22946:SF9">
    <property type="entry name" value="POLYKETIDE TRANSFERASE AF380"/>
    <property type="match status" value="1"/>
</dbReference>
<keyword evidence="5" id="KW-1185">Reference proteome</keyword>
<proteinExistence type="inferred from homology"/>
<dbReference type="InterPro" id="IPR029058">
    <property type="entry name" value="AB_hydrolase_fold"/>
</dbReference>
<accession>A0AAX1N6L8</accession>
<evidence type="ECO:0000313" key="5">
    <source>
        <dbReference type="Proteomes" id="UP000678679"/>
    </source>
</evidence>
<dbReference type="Proteomes" id="UP000678679">
    <property type="component" value="Chromosome 1"/>
</dbReference>
<dbReference type="PANTHER" id="PTHR22946">
    <property type="entry name" value="DIENELACTONE HYDROLASE DOMAIN-CONTAINING PROTEIN-RELATED"/>
    <property type="match status" value="1"/>
</dbReference>
<evidence type="ECO:0000256" key="2">
    <source>
        <dbReference type="ARBA" id="ARBA00038115"/>
    </source>
</evidence>
<protein>
    <submittedName>
        <fullName evidence="4">Alpha/beta fold hydrolase</fullName>
    </submittedName>
</protein>
<dbReference type="GO" id="GO:0052689">
    <property type="term" value="F:carboxylic ester hydrolase activity"/>
    <property type="evidence" value="ECO:0007669"/>
    <property type="project" value="UniProtKB-ARBA"/>
</dbReference>
<organism evidence="4 5">
    <name type="scientific">Flammeovirga yaeyamensis</name>
    <dbReference type="NCBI Taxonomy" id="367791"/>
    <lineage>
        <taxon>Bacteria</taxon>
        <taxon>Pseudomonadati</taxon>
        <taxon>Bacteroidota</taxon>
        <taxon>Cytophagia</taxon>
        <taxon>Cytophagales</taxon>
        <taxon>Flammeovirgaceae</taxon>
        <taxon>Flammeovirga</taxon>
    </lineage>
</organism>
<feature type="domain" description="AB hydrolase-1" evidence="3">
    <location>
        <begin position="30"/>
        <end position="162"/>
    </location>
</feature>
<reference evidence="4 5" key="1">
    <citation type="submission" date="2021-05" db="EMBL/GenBank/DDBJ databases">
        <title>Comparative genomic studies on the polysaccharide-degrading batcterial strains of the Flammeovirga genus.</title>
        <authorList>
            <person name="Zewei F."/>
            <person name="Zheng Z."/>
            <person name="Yu L."/>
            <person name="Ruyue G."/>
            <person name="Yanhong M."/>
            <person name="Yuanyuan C."/>
            <person name="Jingyan G."/>
            <person name="Wenjun H."/>
        </authorList>
    </citation>
    <scope>NUCLEOTIDE SEQUENCE [LARGE SCALE GENOMIC DNA]</scope>
    <source>
        <strain evidence="4 5">NBRC:100898</strain>
    </source>
</reference>
<sequence>MKKIEFILKAKEEGKRFLADARWSKEGKLPLVLFIHGFKGFKDWGAFDMIADQFADAGYCCIKMNFHSNGTTLDMPFEVVDKEAFAQNNFSKELDDIGMMIDWLHSEECPLNHIDLDKINIIGHSRGGGVVLLKAAEDSRIKKVATLASIPRVDSFNEETMKEWKENGVTYVLNGRTQEQLPLYYQVAEDYYANEGRLDIALNIKKLNIPVMCIHGDEDETVPLQSLHYLKQLQPNIKDIVIKGGSHTFNTKHPWEEQQLSPEMQEAINHVLDHFGE</sequence>
<dbReference type="InterPro" id="IPR000073">
    <property type="entry name" value="AB_hydrolase_1"/>
</dbReference>
<evidence type="ECO:0000256" key="1">
    <source>
        <dbReference type="ARBA" id="ARBA00022801"/>
    </source>
</evidence>
<comment type="similarity">
    <text evidence="2">Belongs to the AB hydrolase superfamily. FUS2 hydrolase family.</text>
</comment>
<dbReference type="RefSeq" id="WP_169664386.1">
    <property type="nucleotide sequence ID" value="NZ_CP076132.1"/>
</dbReference>
<dbReference type="EMBL" id="CP076132">
    <property type="protein sequence ID" value="QWG02916.1"/>
    <property type="molecule type" value="Genomic_DNA"/>
</dbReference>
<evidence type="ECO:0000313" key="4">
    <source>
        <dbReference type="EMBL" id="QWG02916.1"/>
    </source>
</evidence>
<dbReference type="Pfam" id="PF00561">
    <property type="entry name" value="Abhydrolase_1"/>
    <property type="match status" value="1"/>
</dbReference>
<evidence type="ECO:0000259" key="3">
    <source>
        <dbReference type="Pfam" id="PF00561"/>
    </source>
</evidence>